<dbReference type="EMBL" id="LWQS01000056">
    <property type="protein sequence ID" value="OAN45303.1"/>
    <property type="molecule type" value="Genomic_DNA"/>
</dbReference>
<reference evidence="4 5" key="1">
    <citation type="submission" date="2016-04" db="EMBL/GenBank/DDBJ databases">
        <title>Chloroflexus islandicus sp. nov., a thermophilic filamentous anoxygenic phototrophic bacterium from geyser Strokkur (Iceland).</title>
        <authorList>
            <person name="Gaisin V.A."/>
            <person name="Kalashnikov A.M."/>
            <person name="Sukhacheva M.V."/>
            <person name="Grouzdev D.S."/>
            <person name="Ivanov T.M."/>
            <person name="Kuznetsov B."/>
            <person name="Gorlenko V.M."/>
        </authorList>
    </citation>
    <scope>NUCLEOTIDE SEQUENCE [LARGE SCALE GENOMIC DNA]</scope>
    <source>
        <strain evidence="5">isl-2</strain>
    </source>
</reference>
<dbReference type="STRING" id="1707952.A6A03_14945"/>
<dbReference type="Proteomes" id="UP000078287">
    <property type="component" value="Unassembled WGS sequence"/>
</dbReference>
<dbReference type="Gene3D" id="3.40.50.2000">
    <property type="entry name" value="Glycogen Phosphorylase B"/>
    <property type="match status" value="2"/>
</dbReference>
<evidence type="ECO:0000313" key="5">
    <source>
        <dbReference type="Proteomes" id="UP000078287"/>
    </source>
</evidence>
<dbReference type="Pfam" id="PF13439">
    <property type="entry name" value="Glyco_transf_4"/>
    <property type="match status" value="1"/>
</dbReference>
<evidence type="ECO:0000259" key="3">
    <source>
        <dbReference type="Pfam" id="PF13439"/>
    </source>
</evidence>
<dbReference type="PANTHER" id="PTHR46401:SF2">
    <property type="entry name" value="GLYCOSYLTRANSFERASE WBBK-RELATED"/>
    <property type="match status" value="1"/>
</dbReference>
<sequence length="377" mass="41688">MPPLRIGFDARYASDHFPGIGRYITALLPALSELCAPHRLFILVNAGQALPPLSDAVTEYVAVQSGPFALGQQLEIPLLARRLRLDLLHSPYIVKPYLLPCPSVVTIYDVLPLRYPHTLSPRGRRFYRWSLRLAAQSARKLITISTVSRDDLAFHLRIPRDQIAVTPLAAAPGFAPQPVDEITEVRMRYALPRHYVLYVGSNKPHKNIDRLVRAWERVLPDLPAAFADAVLVIAGKFDRRYPLPMAIAADRGVSDRVTVLANVAEADLPALYSGALLFVFPSSYEGFGLPPLEAMACGVPVVCAYAGSLPEVVDEAALTVDPHSMHEIAEGILRVLRSRDLRELLRQRGLRRAALFSWQVTAQATLAVYEQAVANAR</sequence>
<dbReference type="PANTHER" id="PTHR46401">
    <property type="entry name" value="GLYCOSYLTRANSFERASE WBBK-RELATED"/>
    <property type="match status" value="1"/>
</dbReference>
<name>A0A178M9U8_9CHLR</name>
<keyword evidence="1 4" id="KW-0808">Transferase</keyword>
<dbReference type="FunFam" id="3.40.50.2000:FF:000119">
    <property type="entry name" value="Glycosyl transferase group 1"/>
    <property type="match status" value="1"/>
</dbReference>
<organism evidence="4 5">
    <name type="scientific">Chloroflexus islandicus</name>
    <dbReference type="NCBI Taxonomy" id="1707952"/>
    <lineage>
        <taxon>Bacteria</taxon>
        <taxon>Bacillati</taxon>
        <taxon>Chloroflexota</taxon>
        <taxon>Chloroflexia</taxon>
        <taxon>Chloroflexales</taxon>
        <taxon>Chloroflexineae</taxon>
        <taxon>Chloroflexaceae</taxon>
        <taxon>Chloroflexus</taxon>
    </lineage>
</organism>
<feature type="domain" description="Glycosyl transferase family 1" evidence="2">
    <location>
        <begin position="194"/>
        <end position="349"/>
    </location>
</feature>
<protein>
    <submittedName>
        <fullName evidence="4">Glycosyl transferase family 1</fullName>
    </submittedName>
</protein>
<accession>A0A178M9U8</accession>
<evidence type="ECO:0000256" key="1">
    <source>
        <dbReference type="ARBA" id="ARBA00022679"/>
    </source>
</evidence>
<dbReference type="RefSeq" id="WP_066787748.1">
    <property type="nucleotide sequence ID" value="NZ_LWQS01000056.1"/>
</dbReference>
<dbReference type="CDD" id="cd03809">
    <property type="entry name" value="GT4_MtfB-like"/>
    <property type="match status" value="1"/>
</dbReference>
<dbReference type="AlphaFoldDB" id="A0A178M9U8"/>
<feature type="domain" description="Glycosyltransferase subfamily 4-like N-terminal" evidence="3">
    <location>
        <begin position="19"/>
        <end position="167"/>
    </location>
</feature>
<evidence type="ECO:0000313" key="4">
    <source>
        <dbReference type="EMBL" id="OAN45303.1"/>
    </source>
</evidence>
<keyword evidence="5" id="KW-1185">Reference proteome</keyword>
<proteinExistence type="predicted"/>
<dbReference type="OrthoDB" id="9769555at2"/>
<comment type="caution">
    <text evidence="4">The sequence shown here is derived from an EMBL/GenBank/DDBJ whole genome shotgun (WGS) entry which is preliminary data.</text>
</comment>
<dbReference type="Pfam" id="PF00534">
    <property type="entry name" value="Glycos_transf_1"/>
    <property type="match status" value="1"/>
</dbReference>
<dbReference type="GO" id="GO:0009103">
    <property type="term" value="P:lipopolysaccharide biosynthetic process"/>
    <property type="evidence" value="ECO:0007669"/>
    <property type="project" value="TreeGrafter"/>
</dbReference>
<dbReference type="InterPro" id="IPR001296">
    <property type="entry name" value="Glyco_trans_1"/>
</dbReference>
<dbReference type="GO" id="GO:0016757">
    <property type="term" value="F:glycosyltransferase activity"/>
    <property type="evidence" value="ECO:0007669"/>
    <property type="project" value="InterPro"/>
</dbReference>
<dbReference type="InterPro" id="IPR028098">
    <property type="entry name" value="Glyco_trans_4-like_N"/>
</dbReference>
<evidence type="ECO:0000259" key="2">
    <source>
        <dbReference type="Pfam" id="PF00534"/>
    </source>
</evidence>
<dbReference type="SUPFAM" id="SSF53756">
    <property type="entry name" value="UDP-Glycosyltransferase/glycogen phosphorylase"/>
    <property type="match status" value="1"/>
</dbReference>
<gene>
    <name evidence="4" type="ORF">A6A03_14945</name>
</gene>